<protein>
    <submittedName>
        <fullName evidence="5">Benzoyl-CoA reductase, bzd-type, subunit N</fullName>
    </submittedName>
</protein>
<dbReference type="PANTHER" id="PTHR30548:SF5">
    <property type="entry name" value="SUBUNIT OF OXYGEN-SENSITIVE 2-HYDROXYISOCAPROYL-COA DEHYDRATASE"/>
    <property type="match status" value="1"/>
</dbReference>
<dbReference type="NCBIfam" id="TIGR03190">
    <property type="entry name" value="benz_CoA_bzdN"/>
    <property type="match status" value="1"/>
</dbReference>
<evidence type="ECO:0000256" key="4">
    <source>
        <dbReference type="ARBA" id="ARBA00023014"/>
    </source>
</evidence>
<keyword evidence="4" id="KW-0411">Iron-sulfur</keyword>
<sequence length="381" mass="44798">MFEPFRHWYEHRHEYAREWKSRTSGKVVGCFCTYEPEEILYAAELLPLRVYGSHQPSSVTEPHVFGMYCPWTRDVLAQGLLGKYTYLNGITISQSCLHFRQCFTSWQKHVPCEFSYYLPMPHGIQSPHGRKFFTEELKKFKQALEKWVGREITTGELHEGIEVMNENRRLLTQLYELRKAEDPPLTGQEALWVVASAQMTDKRDHNQALKELLPKLVDRKLDREPGVRLMLIGSENDDVEFMEMTETLGATFVVDENCVGTRYFWGEVDSERFEDPLEAIAARYLERPACPAKDWPELSRWPHIERLARDWRVQGAVLMQQKFCDPHELDMFTVKKRLEEMGIRTLFLEFDVTTPVGQFRTRVEAFLEMLRSEDLFAEELL</sequence>
<evidence type="ECO:0000313" key="5">
    <source>
        <dbReference type="EMBL" id="OGF55076.1"/>
    </source>
</evidence>
<comment type="caution">
    <text evidence="5">The sequence shown here is derived from an EMBL/GenBank/DDBJ whole genome shotgun (WGS) entry which is preliminary data.</text>
</comment>
<dbReference type="STRING" id="1817864.A2Z21_04625"/>
<gene>
    <name evidence="5" type="ORF">A2Z21_04625</name>
</gene>
<dbReference type="AlphaFoldDB" id="A0A1F5UV89"/>
<dbReference type="InterPro" id="IPR010327">
    <property type="entry name" value="FldB/FldC_alpha/beta"/>
</dbReference>
<organism evidence="5 6">
    <name type="scientific">Fraserbacteria sp. (strain RBG_16_55_9)</name>
    <dbReference type="NCBI Taxonomy" id="1817864"/>
    <lineage>
        <taxon>Bacteria</taxon>
        <taxon>Candidatus Fraseribacteriota</taxon>
    </lineage>
</organism>
<accession>A0A1F5UV89</accession>
<proteinExistence type="inferred from homology"/>
<dbReference type="Proteomes" id="UP000179157">
    <property type="component" value="Unassembled WGS sequence"/>
</dbReference>
<comment type="similarity">
    <text evidence="1">Belongs to the FldB/FldC dehydratase alpha/beta subunit family.</text>
</comment>
<dbReference type="PANTHER" id="PTHR30548">
    <property type="entry name" value="2-HYDROXYGLUTARYL-COA DEHYDRATASE, D-COMPONENT-RELATED"/>
    <property type="match status" value="1"/>
</dbReference>
<evidence type="ECO:0000256" key="1">
    <source>
        <dbReference type="ARBA" id="ARBA00005806"/>
    </source>
</evidence>
<dbReference type="Gene3D" id="1.20.1270.370">
    <property type="match status" value="1"/>
</dbReference>
<dbReference type="EMBL" id="MFGX01000064">
    <property type="protein sequence ID" value="OGF55076.1"/>
    <property type="molecule type" value="Genomic_DNA"/>
</dbReference>
<dbReference type="Pfam" id="PF06050">
    <property type="entry name" value="HGD-D"/>
    <property type="match status" value="1"/>
</dbReference>
<name>A0A1F5UV89_FRAXR</name>
<keyword evidence="3" id="KW-0408">Iron</keyword>
<evidence type="ECO:0000256" key="3">
    <source>
        <dbReference type="ARBA" id="ARBA00023004"/>
    </source>
</evidence>
<evidence type="ECO:0000313" key="6">
    <source>
        <dbReference type="Proteomes" id="UP000179157"/>
    </source>
</evidence>
<dbReference type="InterPro" id="IPR017603">
    <property type="entry name" value="Benzoyl-CoA_Rdtase_bzd_nsu"/>
</dbReference>
<dbReference type="GO" id="GO:0046872">
    <property type="term" value="F:metal ion binding"/>
    <property type="evidence" value="ECO:0007669"/>
    <property type="project" value="UniProtKB-KW"/>
</dbReference>
<reference evidence="5 6" key="1">
    <citation type="journal article" date="2016" name="Nat. Commun.">
        <title>Thousands of microbial genomes shed light on interconnected biogeochemical processes in an aquifer system.</title>
        <authorList>
            <person name="Anantharaman K."/>
            <person name="Brown C.T."/>
            <person name="Hug L.A."/>
            <person name="Sharon I."/>
            <person name="Castelle C.J."/>
            <person name="Probst A.J."/>
            <person name="Thomas B.C."/>
            <person name="Singh A."/>
            <person name="Wilkins M.J."/>
            <person name="Karaoz U."/>
            <person name="Brodie E.L."/>
            <person name="Williams K.H."/>
            <person name="Hubbard S.S."/>
            <person name="Banfield J.F."/>
        </authorList>
    </citation>
    <scope>NUCLEOTIDE SEQUENCE [LARGE SCALE GENOMIC DNA]</scope>
    <source>
        <strain evidence="6">RBG_16_55_9</strain>
    </source>
</reference>
<dbReference type="Gene3D" id="3.40.50.11900">
    <property type="match status" value="1"/>
</dbReference>
<evidence type="ECO:0000256" key="2">
    <source>
        <dbReference type="ARBA" id="ARBA00022723"/>
    </source>
</evidence>
<dbReference type="Gene3D" id="3.40.50.11890">
    <property type="match status" value="1"/>
</dbReference>
<dbReference type="GO" id="GO:0051536">
    <property type="term" value="F:iron-sulfur cluster binding"/>
    <property type="evidence" value="ECO:0007669"/>
    <property type="project" value="UniProtKB-KW"/>
</dbReference>
<keyword evidence="2" id="KW-0479">Metal-binding</keyword>